<dbReference type="EMBL" id="BAAABW010000026">
    <property type="protein sequence ID" value="GAA0366613.1"/>
    <property type="molecule type" value="Genomic_DNA"/>
</dbReference>
<feature type="domain" description="Carrier" evidence="1">
    <location>
        <begin position="2"/>
        <end position="78"/>
    </location>
</feature>
<dbReference type="Gene3D" id="1.10.1200.10">
    <property type="entry name" value="ACP-like"/>
    <property type="match status" value="1"/>
</dbReference>
<dbReference type="InterPro" id="IPR009081">
    <property type="entry name" value="PP-bd_ACP"/>
</dbReference>
<dbReference type="SUPFAM" id="SSF47336">
    <property type="entry name" value="ACP-like"/>
    <property type="match status" value="1"/>
</dbReference>
<gene>
    <name evidence="2" type="ORF">GCM10010319_50670</name>
</gene>
<dbReference type="Pfam" id="PF00550">
    <property type="entry name" value="PP-binding"/>
    <property type="match status" value="1"/>
</dbReference>
<dbReference type="PROSITE" id="PS50075">
    <property type="entry name" value="CARRIER"/>
    <property type="match status" value="1"/>
</dbReference>
<evidence type="ECO:0000313" key="3">
    <source>
        <dbReference type="Proteomes" id="UP001500063"/>
    </source>
</evidence>
<dbReference type="InterPro" id="IPR036736">
    <property type="entry name" value="ACP-like_sf"/>
</dbReference>
<sequence length="79" mass="8247">MGSAYETLTEALVTRIGIDPERLAPDRTFADLALDSMALVELAVALDEHTEAVLPLEDLNTLTLAEAAALLDAPGGAGR</sequence>
<keyword evidence="3" id="KW-1185">Reference proteome</keyword>
<proteinExistence type="predicted"/>
<evidence type="ECO:0000259" key="1">
    <source>
        <dbReference type="PROSITE" id="PS50075"/>
    </source>
</evidence>
<accession>A0ABP3HB17</accession>
<dbReference type="Proteomes" id="UP001500063">
    <property type="component" value="Unassembled WGS sequence"/>
</dbReference>
<protein>
    <recommendedName>
        <fullName evidence="1">Carrier domain-containing protein</fullName>
    </recommendedName>
</protein>
<organism evidence="2 3">
    <name type="scientific">Streptomyces blastmyceticus</name>
    <dbReference type="NCBI Taxonomy" id="68180"/>
    <lineage>
        <taxon>Bacteria</taxon>
        <taxon>Bacillati</taxon>
        <taxon>Actinomycetota</taxon>
        <taxon>Actinomycetes</taxon>
        <taxon>Kitasatosporales</taxon>
        <taxon>Streptomycetaceae</taxon>
        <taxon>Streptomyces</taxon>
    </lineage>
</organism>
<evidence type="ECO:0000313" key="2">
    <source>
        <dbReference type="EMBL" id="GAA0366613.1"/>
    </source>
</evidence>
<comment type="caution">
    <text evidence="2">The sequence shown here is derived from an EMBL/GenBank/DDBJ whole genome shotgun (WGS) entry which is preliminary data.</text>
</comment>
<reference evidence="3" key="1">
    <citation type="journal article" date="2019" name="Int. J. Syst. Evol. Microbiol.">
        <title>The Global Catalogue of Microorganisms (GCM) 10K type strain sequencing project: providing services to taxonomists for standard genome sequencing and annotation.</title>
        <authorList>
            <consortium name="The Broad Institute Genomics Platform"/>
            <consortium name="The Broad Institute Genome Sequencing Center for Infectious Disease"/>
            <person name="Wu L."/>
            <person name="Ma J."/>
        </authorList>
    </citation>
    <scope>NUCLEOTIDE SEQUENCE [LARGE SCALE GENOMIC DNA]</scope>
    <source>
        <strain evidence="3">JCM 4565</strain>
    </source>
</reference>
<dbReference type="RefSeq" id="WP_301891213.1">
    <property type="nucleotide sequence ID" value="NZ_BAAABW010000026.1"/>
</dbReference>
<name>A0ABP3HB17_9ACTN</name>